<reference evidence="1 2" key="1">
    <citation type="submission" date="2016-05" db="EMBL/GenBank/DDBJ databases">
        <title>Comparative analysis of secretome profiles of manganese(II)-oxidizing ascomycete fungi.</title>
        <authorList>
            <consortium name="DOE Joint Genome Institute"/>
            <person name="Zeiner C.A."/>
            <person name="Purvine S.O."/>
            <person name="Zink E.M."/>
            <person name="Wu S."/>
            <person name="Pasa-Tolic L."/>
            <person name="Chaput D.L."/>
            <person name="Haridas S."/>
            <person name="Grigoriev I.V."/>
            <person name="Santelli C.M."/>
            <person name="Hansel C.M."/>
        </authorList>
    </citation>
    <scope>NUCLEOTIDE SEQUENCE [LARGE SCALE GENOMIC DNA]</scope>
    <source>
        <strain evidence="1 2">AP3s5-JAC2a</strain>
    </source>
</reference>
<name>A0A177C318_9PLEO</name>
<dbReference type="RefSeq" id="XP_018031425.1">
    <property type="nucleotide sequence ID" value="XM_018185716.1"/>
</dbReference>
<accession>A0A177C318</accession>
<dbReference type="InParanoid" id="A0A177C318"/>
<protein>
    <submittedName>
        <fullName evidence="1">Uncharacterized protein</fullName>
    </submittedName>
</protein>
<dbReference type="EMBL" id="KV441558">
    <property type="protein sequence ID" value="OAG01060.1"/>
    <property type="molecule type" value="Genomic_DNA"/>
</dbReference>
<gene>
    <name evidence="1" type="ORF">CC84DRAFT_276169</name>
</gene>
<organism evidence="1 2">
    <name type="scientific">Paraphaeosphaeria sporulosa</name>
    <dbReference type="NCBI Taxonomy" id="1460663"/>
    <lineage>
        <taxon>Eukaryota</taxon>
        <taxon>Fungi</taxon>
        <taxon>Dikarya</taxon>
        <taxon>Ascomycota</taxon>
        <taxon>Pezizomycotina</taxon>
        <taxon>Dothideomycetes</taxon>
        <taxon>Pleosporomycetidae</taxon>
        <taxon>Pleosporales</taxon>
        <taxon>Massarineae</taxon>
        <taxon>Didymosphaeriaceae</taxon>
        <taxon>Paraphaeosphaeria</taxon>
    </lineage>
</organism>
<evidence type="ECO:0000313" key="1">
    <source>
        <dbReference type="EMBL" id="OAG01060.1"/>
    </source>
</evidence>
<sequence length="147" mass="16321">MQGFLYQFAACPVFLRSRTASHQTSIPPCSFSGFLIPGAAFCPQLSASPLAWLDCGRFSNTCWLCLLPWEEHHLCASVSSYIVECIALPEPRLLLNCSAFVSLSPKLPFKYPAHFSRLYPNSIFGASLRLPSARWKPASPRPRLLSS</sequence>
<keyword evidence="2" id="KW-1185">Reference proteome</keyword>
<proteinExistence type="predicted"/>
<dbReference type="GeneID" id="28769202"/>
<dbReference type="AlphaFoldDB" id="A0A177C318"/>
<dbReference type="Proteomes" id="UP000077069">
    <property type="component" value="Unassembled WGS sequence"/>
</dbReference>
<evidence type="ECO:0000313" key="2">
    <source>
        <dbReference type="Proteomes" id="UP000077069"/>
    </source>
</evidence>